<reference evidence="2 3" key="1">
    <citation type="submission" date="2018-10" db="EMBL/GenBank/DDBJ databases">
        <title>Sequencing the genomes of 1000 actinobacteria strains.</title>
        <authorList>
            <person name="Klenk H.-P."/>
        </authorList>
    </citation>
    <scope>NUCLEOTIDE SEQUENCE [LARGE SCALE GENOMIC DNA]</scope>
    <source>
        <strain evidence="2 3">DSM 45175</strain>
    </source>
</reference>
<dbReference type="EMBL" id="RBKT01000001">
    <property type="protein sequence ID" value="RKR90041.1"/>
    <property type="molecule type" value="Genomic_DNA"/>
</dbReference>
<evidence type="ECO:0000313" key="2">
    <source>
        <dbReference type="EMBL" id="RKR90041.1"/>
    </source>
</evidence>
<sequence>MSARRLCRLLGPALALAALFGAMFVAEEVHTFNQLTFEWVADFATTTVAQVGGSGV</sequence>
<keyword evidence="3" id="KW-1185">Reference proteome</keyword>
<feature type="chain" id="PRO_5019732883" evidence="1">
    <location>
        <begin position="18"/>
        <end position="56"/>
    </location>
</feature>
<name>A0A495JMI2_9ACTN</name>
<dbReference type="RefSeq" id="WP_170208653.1">
    <property type="nucleotide sequence ID" value="NZ_RBKT01000001.1"/>
</dbReference>
<dbReference type="Proteomes" id="UP000277671">
    <property type="component" value="Unassembled WGS sequence"/>
</dbReference>
<evidence type="ECO:0000256" key="1">
    <source>
        <dbReference type="SAM" id="SignalP"/>
    </source>
</evidence>
<dbReference type="AlphaFoldDB" id="A0A495JMI2"/>
<gene>
    <name evidence="2" type="ORF">BDK92_4406</name>
</gene>
<comment type="caution">
    <text evidence="2">The sequence shown here is derived from an EMBL/GenBank/DDBJ whole genome shotgun (WGS) entry which is preliminary data.</text>
</comment>
<accession>A0A495JMI2</accession>
<protein>
    <submittedName>
        <fullName evidence="2">Uncharacterized protein</fullName>
    </submittedName>
</protein>
<proteinExistence type="predicted"/>
<keyword evidence="1" id="KW-0732">Signal</keyword>
<feature type="signal peptide" evidence="1">
    <location>
        <begin position="1"/>
        <end position="17"/>
    </location>
</feature>
<organism evidence="2 3">
    <name type="scientific">Micromonospora pisi</name>
    <dbReference type="NCBI Taxonomy" id="589240"/>
    <lineage>
        <taxon>Bacteria</taxon>
        <taxon>Bacillati</taxon>
        <taxon>Actinomycetota</taxon>
        <taxon>Actinomycetes</taxon>
        <taxon>Micromonosporales</taxon>
        <taxon>Micromonosporaceae</taxon>
        <taxon>Micromonospora</taxon>
    </lineage>
</organism>
<evidence type="ECO:0000313" key="3">
    <source>
        <dbReference type="Proteomes" id="UP000277671"/>
    </source>
</evidence>